<evidence type="ECO:0000256" key="9">
    <source>
        <dbReference type="ARBA" id="ARBA00022840"/>
    </source>
</evidence>
<proteinExistence type="inferred from homology"/>
<reference evidence="14" key="1">
    <citation type="submission" date="2020-10" db="EMBL/GenBank/DDBJ databases">
        <title>Microbiome of the Black Sea water column analyzed by genome centric metagenomics.</title>
        <authorList>
            <person name="Cabello-Yeves P.J."/>
            <person name="Callieri C."/>
            <person name="Picazo A."/>
            <person name="Mehrshad M."/>
            <person name="Haro-Moreno J.M."/>
            <person name="Roda-Garcia J."/>
            <person name="Dzembekova N."/>
            <person name="Slabakova V."/>
            <person name="Slabakova N."/>
            <person name="Moncheva S."/>
            <person name="Rodriguez-Valera F."/>
        </authorList>
    </citation>
    <scope>NUCLEOTIDE SEQUENCE</scope>
    <source>
        <strain evidence="14">BS307-5m-G5</strain>
    </source>
</reference>
<dbReference type="Gene3D" id="3.90.870.10">
    <property type="entry name" value="DHBP synthase"/>
    <property type="match status" value="1"/>
</dbReference>
<dbReference type="EC" id="2.7.7.87" evidence="3"/>
<keyword evidence="9 12" id="KW-0067">ATP-binding</keyword>
<evidence type="ECO:0000313" key="14">
    <source>
        <dbReference type="EMBL" id="MBL6762233.1"/>
    </source>
</evidence>
<dbReference type="PIRSF" id="PIRSF004930">
    <property type="entry name" value="Tln_factor_SUA5"/>
    <property type="match status" value="1"/>
</dbReference>
<feature type="binding site" evidence="12">
    <location>
        <position position="228"/>
    </location>
    <ligand>
        <name>ATP</name>
        <dbReference type="ChEBI" id="CHEBI:30616"/>
    </ligand>
</feature>
<evidence type="ECO:0000256" key="3">
    <source>
        <dbReference type="ARBA" id="ARBA00012584"/>
    </source>
</evidence>
<name>A0A937HL64_9PROT</name>
<dbReference type="InterPro" id="IPR017945">
    <property type="entry name" value="DHBP_synth_RibB-like_a/b_dom"/>
</dbReference>
<dbReference type="NCBIfam" id="TIGR00057">
    <property type="entry name" value="L-threonylcarbamoyladenylate synthase"/>
    <property type="match status" value="1"/>
</dbReference>
<dbReference type="Pfam" id="PF01300">
    <property type="entry name" value="Sua5_yciO_yrdC"/>
    <property type="match status" value="1"/>
</dbReference>
<comment type="catalytic activity">
    <reaction evidence="11">
        <text>L-threonine + hydrogencarbonate + ATP = L-threonylcarbamoyladenylate + diphosphate + H2O</text>
        <dbReference type="Rhea" id="RHEA:36407"/>
        <dbReference type="ChEBI" id="CHEBI:15377"/>
        <dbReference type="ChEBI" id="CHEBI:17544"/>
        <dbReference type="ChEBI" id="CHEBI:30616"/>
        <dbReference type="ChEBI" id="CHEBI:33019"/>
        <dbReference type="ChEBI" id="CHEBI:57926"/>
        <dbReference type="ChEBI" id="CHEBI:73682"/>
        <dbReference type="EC" id="2.7.7.87"/>
    </reaction>
</comment>
<dbReference type="InterPro" id="IPR006070">
    <property type="entry name" value="Sua5-like_dom"/>
</dbReference>
<feature type="binding site" evidence="12">
    <location>
        <position position="62"/>
    </location>
    <ligand>
        <name>L-threonine</name>
        <dbReference type="ChEBI" id="CHEBI:57926"/>
    </ligand>
</feature>
<evidence type="ECO:0000256" key="7">
    <source>
        <dbReference type="ARBA" id="ARBA00022695"/>
    </source>
</evidence>
<feature type="binding site" evidence="12">
    <location>
        <position position="189"/>
    </location>
    <ligand>
        <name>ATP</name>
        <dbReference type="ChEBI" id="CHEBI:30616"/>
    </ligand>
</feature>
<evidence type="ECO:0000256" key="4">
    <source>
        <dbReference type="ARBA" id="ARBA00022490"/>
    </source>
</evidence>
<dbReference type="InterPro" id="IPR050156">
    <property type="entry name" value="TC-AMP_synthase_SUA5"/>
</dbReference>
<feature type="binding site" evidence="12">
    <location>
        <position position="137"/>
    </location>
    <ligand>
        <name>L-threonine</name>
        <dbReference type="ChEBI" id="CHEBI:57926"/>
    </ligand>
</feature>
<feature type="binding site" evidence="12">
    <location>
        <position position="117"/>
    </location>
    <ligand>
        <name>L-threonine</name>
        <dbReference type="ChEBI" id="CHEBI:57926"/>
    </ligand>
</feature>
<dbReference type="GO" id="GO:0005524">
    <property type="term" value="F:ATP binding"/>
    <property type="evidence" value="ECO:0007669"/>
    <property type="project" value="UniProtKB-KW"/>
</dbReference>
<dbReference type="GO" id="GO:0008033">
    <property type="term" value="P:tRNA processing"/>
    <property type="evidence" value="ECO:0007669"/>
    <property type="project" value="UniProtKB-KW"/>
</dbReference>
<keyword evidence="8 12" id="KW-0547">Nucleotide-binding</keyword>
<dbReference type="GO" id="GO:0061710">
    <property type="term" value="F:L-threonylcarbamoyladenylate synthase"/>
    <property type="evidence" value="ECO:0007669"/>
    <property type="project" value="UniProtKB-EC"/>
</dbReference>
<keyword evidence="5" id="KW-0808">Transferase</keyword>
<evidence type="ECO:0000256" key="2">
    <source>
        <dbReference type="ARBA" id="ARBA00007663"/>
    </source>
</evidence>
<dbReference type="GO" id="GO:0006450">
    <property type="term" value="P:regulation of translational fidelity"/>
    <property type="evidence" value="ECO:0007669"/>
    <property type="project" value="TreeGrafter"/>
</dbReference>
<keyword evidence="4" id="KW-0963">Cytoplasm</keyword>
<evidence type="ECO:0000256" key="10">
    <source>
        <dbReference type="ARBA" id="ARBA00029774"/>
    </source>
</evidence>
<comment type="similarity">
    <text evidence="2">Belongs to the SUA5 family.</text>
</comment>
<comment type="subcellular location">
    <subcellularLocation>
        <location evidence="1">Cytoplasm</location>
    </subcellularLocation>
</comment>
<evidence type="ECO:0000256" key="5">
    <source>
        <dbReference type="ARBA" id="ARBA00022679"/>
    </source>
</evidence>
<evidence type="ECO:0000256" key="11">
    <source>
        <dbReference type="ARBA" id="ARBA00048366"/>
    </source>
</evidence>
<evidence type="ECO:0000256" key="6">
    <source>
        <dbReference type="ARBA" id="ARBA00022694"/>
    </source>
</evidence>
<dbReference type="InterPro" id="IPR005145">
    <property type="entry name" value="Sua5_C"/>
</dbReference>
<evidence type="ECO:0000256" key="12">
    <source>
        <dbReference type="PIRSR" id="PIRSR004930-1"/>
    </source>
</evidence>
<dbReference type="SUPFAM" id="SSF55821">
    <property type="entry name" value="YrdC/RibB"/>
    <property type="match status" value="1"/>
</dbReference>
<feature type="binding site" evidence="12">
    <location>
        <position position="57"/>
    </location>
    <ligand>
        <name>ATP</name>
        <dbReference type="ChEBI" id="CHEBI:30616"/>
    </ligand>
</feature>
<dbReference type="PANTHER" id="PTHR17490:SF16">
    <property type="entry name" value="THREONYLCARBAMOYL-AMP SYNTHASE"/>
    <property type="match status" value="1"/>
</dbReference>
<feature type="binding site" evidence="12">
    <location>
        <position position="53"/>
    </location>
    <ligand>
        <name>ATP</name>
        <dbReference type="ChEBI" id="CHEBI:30616"/>
    </ligand>
</feature>
<keyword evidence="7" id="KW-0548">Nucleotidyltransferase</keyword>
<gene>
    <name evidence="14" type="ORF">ISQ19_06015</name>
</gene>
<dbReference type="Pfam" id="PF03481">
    <property type="entry name" value="Sua5_C"/>
    <property type="match status" value="1"/>
</dbReference>
<sequence>MTRHPATDAGIAACAAKLKAGGLVALPTETVYGLAGDATNADAIAAIYATKTRPQFNPLICHIADMQTARRLAMFNETAEKLAAAFWPGPLTLVLPRQADCPVDTLASAGLDTIALRLPAHETAQKLLAAVATPLVAPSANPSGRLSPSSAAHVEAMLPDIDVLDGGDCPIGLESSIVGCLDATPLWLRAGGLARGDIEACLGQKLSEAPQEASAAARLAPGRLARHYAPQSGLRLNATRAEDTELLIGFGPDTPPNCFANLSATGDMAEAASKLFATLHAADAAAQTAGKSLAV</sequence>
<evidence type="ECO:0000256" key="1">
    <source>
        <dbReference type="ARBA" id="ARBA00004496"/>
    </source>
</evidence>
<keyword evidence="6" id="KW-0819">tRNA processing</keyword>
<dbReference type="Proteomes" id="UP000785783">
    <property type="component" value="Unassembled WGS sequence"/>
</dbReference>
<dbReference type="InterPro" id="IPR010923">
    <property type="entry name" value="T(6)A37_SUA5"/>
</dbReference>
<feature type="binding site" evidence="12">
    <location>
        <position position="147"/>
    </location>
    <ligand>
        <name>ATP</name>
        <dbReference type="ChEBI" id="CHEBI:30616"/>
    </ligand>
</feature>
<dbReference type="AlphaFoldDB" id="A0A937HL64"/>
<feature type="non-terminal residue" evidence="14">
    <location>
        <position position="295"/>
    </location>
</feature>
<organism evidence="14 15">
    <name type="scientific">PS1 clade bacterium</name>
    <dbReference type="NCBI Taxonomy" id="2175152"/>
    <lineage>
        <taxon>Bacteria</taxon>
        <taxon>Pseudomonadati</taxon>
        <taxon>Pseudomonadota</taxon>
        <taxon>Alphaproteobacteria</taxon>
        <taxon>PS1 clade</taxon>
    </lineage>
</organism>
<accession>A0A937HL64</accession>
<dbReference type="GO" id="GO:0005737">
    <property type="term" value="C:cytoplasm"/>
    <property type="evidence" value="ECO:0007669"/>
    <property type="project" value="UniProtKB-SubCell"/>
</dbReference>
<dbReference type="PANTHER" id="PTHR17490">
    <property type="entry name" value="SUA5"/>
    <property type="match status" value="1"/>
</dbReference>
<feature type="domain" description="YrdC-like" evidence="13">
    <location>
        <begin position="8"/>
        <end position="193"/>
    </location>
</feature>
<comment type="caution">
    <text evidence="14">The sequence shown here is derived from an EMBL/GenBank/DDBJ whole genome shotgun (WGS) entry which is preliminary data.</text>
</comment>
<evidence type="ECO:0000259" key="13">
    <source>
        <dbReference type="PROSITE" id="PS51163"/>
    </source>
</evidence>
<feature type="binding site" evidence="12">
    <location>
        <position position="30"/>
    </location>
    <ligand>
        <name>L-threonine</name>
        <dbReference type="ChEBI" id="CHEBI:57926"/>
    </ligand>
</feature>
<dbReference type="GO" id="GO:0000049">
    <property type="term" value="F:tRNA binding"/>
    <property type="evidence" value="ECO:0007669"/>
    <property type="project" value="TreeGrafter"/>
</dbReference>
<protein>
    <recommendedName>
        <fullName evidence="10">L-threonylcarbamoyladenylate synthase</fullName>
        <ecNumber evidence="3">2.7.7.87</ecNumber>
    </recommendedName>
    <alternativeName>
        <fullName evidence="10">L-threonylcarbamoyladenylate synthase</fullName>
    </alternativeName>
</protein>
<dbReference type="GO" id="GO:0003725">
    <property type="term" value="F:double-stranded RNA binding"/>
    <property type="evidence" value="ECO:0007669"/>
    <property type="project" value="InterPro"/>
</dbReference>
<dbReference type="EMBL" id="JADHOK010000090">
    <property type="protein sequence ID" value="MBL6762233.1"/>
    <property type="molecule type" value="Genomic_DNA"/>
</dbReference>
<evidence type="ECO:0000313" key="15">
    <source>
        <dbReference type="Proteomes" id="UP000785783"/>
    </source>
</evidence>
<feature type="binding site" evidence="12">
    <location>
        <position position="113"/>
    </location>
    <ligand>
        <name>ATP</name>
        <dbReference type="ChEBI" id="CHEBI:30616"/>
    </ligand>
</feature>
<dbReference type="PROSITE" id="PS51163">
    <property type="entry name" value="YRDC"/>
    <property type="match status" value="1"/>
</dbReference>
<evidence type="ECO:0000256" key="8">
    <source>
        <dbReference type="ARBA" id="ARBA00022741"/>
    </source>
</evidence>
<feature type="binding site" evidence="12">
    <location>
        <position position="175"/>
    </location>
    <ligand>
        <name>L-threonine</name>
        <dbReference type="ChEBI" id="CHEBI:57926"/>
    </ligand>
</feature>
<feature type="binding site" evidence="12">
    <location>
        <position position="139"/>
    </location>
    <ligand>
        <name>ATP</name>
        <dbReference type="ChEBI" id="CHEBI:30616"/>
    </ligand>
</feature>